<dbReference type="GO" id="GO:0016757">
    <property type="term" value="F:glycosyltransferase activity"/>
    <property type="evidence" value="ECO:0007669"/>
    <property type="project" value="UniProtKB-KW"/>
</dbReference>
<dbReference type="SUPFAM" id="SSF53756">
    <property type="entry name" value="UDP-Glycosyltransferase/glycogen phosphorylase"/>
    <property type="match status" value="1"/>
</dbReference>
<dbReference type="InterPro" id="IPR001296">
    <property type="entry name" value="Glyco_trans_1"/>
</dbReference>
<keyword evidence="3" id="KW-1185">Reference proteome</keyword>
<dbReference type="Gene3D" id="3.40.50.2000">
    <property type="entry name" value="Glycogen Phosphorylase B"/>
    <property type="match status" value="3"/>
</dbReference>
<evidence type="ECO:0000259" key="1">
    <source>
        <dbReference type="Pfam" id="PF00534"/>
    </source>
</evidence>
<accession>A0ABX8GCR3</accession>
<sequence length="523" mass="59549">MKRDLFFTLNTLATQRGGLSKAVIKRANAIIAADPERNVTLVTLGIQPNLETIRQEMVEARLLDPRIQVVNVINFLARRQADKRSVVSSKAELIPRWEKRYTLFLDASRAEKDSYRLFDNGTYVQYARFDANDQLSFIDYFSENRHRLRREEYLDNGQLVQTIQYSFTSNKPVSRSFFHSDGTCYLTIWHKINSADWSHLFYFEAGQEKQFNDPATFNTFVLNKLLGQHKAVLISSEYRDRLANLPKKNLDAVILDIKHPNIKKIAFGHSNHFVSPFNETATVSGVWDTLFGRIDEWDRVITATLRQQAHMTDQFGHPETFHAIPHGVGAVPEADYTVLPEPDPNRFIVVSRIQIKKDVAASIRIMRKIVDQHPNAFLDFYGFGYNDQLEKDLHALIKELSLTKQIRFNGFITNIQDAYHGAVATIFTSQSEGFGMAILESMGHGVPVIAYDICYGPREIIAHGTTGYIVPPGDTSAFAAAAIRLMEQPALRRQMGEAALHSINRFSNDLFTTNWLTLLSELD</sequence>
<dbReference type="EMBL" id="CP075897">
    <property type="protein sequence ID" value="QWB31405.1"/>
    <property type="molecule type" value="Genomic_DNA"/>
</dbReference>
<dbReference type="RefSeq" id="WP_069940500.1">
    <property type="nucleotide sequence ID" value="NZ_CP075897.1"/>
</dbReference>
<dbReference type="Proteomes" id="UP000679498">
    <property type="component" value="Chromosome"/>
</dbReference>
<protein>
    <submittedName>
        <fullName evidence="2">Glycosyltransferase</fullName>
        <ecNumber evidence="2">2.4.-.-</ecNumber>
    </submittedName>
</protein>
<reference evidence="2 3" key="1">
    <citation type="submission" date="2021-05" db="EMBL/GenBank/DDBJ databases">
        <title>Biocontrol using Exiguobacterium acetylicum SI17 against litchi downy blight caused by Peronophythora litchii.</title>
        <authorList>
            <person name="Zheng L."/>
        </authorList>
    </citation>
    <scope>NUCLEOTIDE SEQUENCE [LARGE SCALE GENOMIC DNA]</scope>
    <source>
        <strain evidence="2 3">SI17</strain>
    </source>
</reference>
<gene>
    <name evidence="2" type="ORF">KKI46_07095</name>
</gene>
<evidence type="ECO:0000313" key="2">
    <source>
        <dbReference type="EMBL" id="QWB31405.1"/>
    </source>
</evidence>
<dbReference type="GeneID" id="88811435"/>
<feature type="domain" description="Glycosyl transferase family 1" evidence="1">
    <location>
        <begin position="342"/>
        <end position="499"/>
    </location>
</feature>
<keyword evidence="2" id="KW-0808">Transferase</keyword>
<name>A0ABX8GCR3_EXIAC</name>
<evidence type="ECO:0000313" key="3">
    <source>
        <dbReference type="Proteomes" id="UP000679498"/>
    </source>
</evidence>
<dbReference type="Pfam" id="PF00534">
    <property type="entry name" value="Glycos_transf_1"/>
    <property type="match status" value="1"/>
</dbReference>
<keyword evidence="2" id="KW-0328">Glycosyltransferase</keyword>
<dbReference type="PANTHER" id="PTHR12526">
    <property type="entry name" value="GLYCOSYLTRANSFERASE"/>
    <property type="match status" value="1"/>
</dbReference>
<organism evidence="2 3">
    <name type="scientific">Exiguobacterium acetylicum</name>
    <name type="common">Brevibacterium acetylicum</name>
    <dbReference type="NCBI Taxonomy" id="41170"/>
    <lineage>
        <taxon>Bacteria</taxon>
        <taxon>Bacillati</taxon>
        <taxon>Bacillota</taxon>
        <taxon>Bacilli</taxon>
        <taxon>Bacillales</taxon>
        <taxon>Bacillales Family XII. Incertae Sedis</taxon>
        <taxon>Exiguobacterium</taxon>
    </lineage>
</organism>
<proteinExistence type="predicted"/>
<dbReference type="EC" id="2.4.-.-" evidence="2"/>